<proteinExistence type="inferred from homology"/>
<dbReference type="GO" id="GO:0016020">
    <property type="term" value="C:membrane"/>
    <property type="evidence" value="ECO:0007669"/>
    <property type="project" value="UniProtKB-SubCell"/>
</dbReference>
<evidence type="ECO:0000256" key="6">
    <source>
        <dbReference type="ARBA" id="ARBA00023136"/>
    </source>
</evidence>
<keyword evidence="5 8" id="KW-1133">Transmembrane helix</keyword>
<dbReference type="InterPro" id="IPR036259">
    <property type="entry name" value="MFS_trans_sf"/>
</dbReference>
<dbReference type="InterPro" id="IPR020846">
    <property type="entry name" value="MFS_dom"/>
</dbReference>
<dbReference type="GO" id="GO:0022857">
    <property type="term" value="F:transmembrane transporter activity"/>
    <property type="evidence" value="ECO:0007669"/>
    <property type="project" value="InterPro"/>
</dbReference>
<evidence type="ECO:0000256" key="4">
    <source>
        <dbReference type="ARBA" id="ARBA00022692"/>
    </source>
</evidence>
<dbReference type="Pfam" id="PF00083">
    <property type="entry name" value="Sugar_tr"/>
    <property type="match status" value="2"/>
</dbReference>
<evidence type="ECO:0000256" key="3">
    <source>
        <dbReference type="ARBA" id="ARBA00022448"/>
    </source>
</evidence>
<name>A0A9P9WD55_9PEZI</name>
<keyword evidence="11" id="KW-1185">Reference proteome</keyword>
<dbReference type="SUPFAM" id="SSF103473">
    <property type="entry name" value="MFS general substrate transporter"/>
    <property type="match status" value="2"/>
</dbReference>
<feature type="compositionally biased region" description="Basic residues" evidence="7">
    <location>
        <begin position="13"/>
        <end position="25"/>
    </location>
</feature>
<comment type="caution">
    <text evidence="10">The sequence shown here is derived from an EMBL/GenBank/DDBJ whole genome shotgun (WGS) entry which is preliminary data.</text>
</comment>
<dbReference type="AlphaFoldDB" id="A0A9P9WD55"/>
<organism evidence="10 11">
    <name type="scientific">Neoarthrinium moseri</name>
    <dbReference type="NCBI Taxonomy" id="1658444"/>
    <lineage>
        <taxon>Eukaryota</taxon>
        <taxon>Fungi</taxon>
        <taxon>Dikarya</taxon>
        <taxon>Ascomycota</taxon>
        <taxon>Pezizomycotina</taxon>
        <taxon>Sordariomycetes</taxon>
        <taxon>Xylariomycetidae</taxon>
        <taxon>Amphisphaeriales</taxon>
        <taxon>Apiosporaceae</taxon>
        <taxon>Neoarthrinium</taxon>
    </lineage>
</organism>
<accession>A0A9P9WD55</accession>
<dbReference type="PROSITE" id="PS00217">
    <property type="entry name" value="SUGAR_TRANSPORT_2"/>
    <property type="match status" value="1"/>
</dbReference>
<evidence type="ECO:0000256" key="8">
    <source>
        <dbReference type="SAM" id="Phobius"/>
    </source>
</evidence>
<feature type="transmembrane region" description="Helical" evidence="8">
    <location>
        <begin position="516"/>
        <end position="538"/>
    </location>
</feature>
<evidence type="ECO:0000256" key="2">
    <source>
        <dbReference type="ARBA" id="ARBA00010992"/>
    </source>
</evidence>
<dbReference type="EMBL" id="JAFIMR010000040">
    <property type="protein sequence ID" value="KAI1857527.1"/>
    <property type="molecule type" value="Genomic_DNA"/>
</dbReference>
<feature type="transmembrane region" description="Helical" evidence="8">
    <location>
        <begin position="239"/>
        <end position="260"/>
    </location>
</feature>
<feature type="domain" description="Major facilitator superfamily (MFS) profile" evidence="9">
    <location>
        <begin position="123"/>
        <end position="542"/>
    </location>
</feature>
<evidence type="ECO:0000259" key="9">
    <source>
        <dbReference type="PROSITE" id="PS50850"/>
    </source>
</evidence>
<feature type="transmembrane region" description="Helical" evidence="8">
    <location>
        <begin position="176"/>
        <end position="194"/>
    </location>
</feature>
<evidence type="ECO:0000256" key="1">
    <source>
        <dbReference type="ARBA" id="ARBA00004141"/>
    </source>
</evidence>
<dbReference type="PANTHER" id="PTHR48020:SF12">
    <property type="entry name" value="PROTON MYO-INOSITOL COTRANSPORTER"/>
    <property type="match status" value="1"/>
</dbReference>
<feature type="region of interest" description="Disordered" evidence="7">
    <location>
        <begin position="606"/>
        <end position="635"/>
    </location>
</feature>
<dbReference type="InterPro" id="IPR050814">
    <property type="entry name" value="Myo-inositol_Transporter"/>
</dbReference>
<comment type="subcellular location">
    <subcellularLocation>
        <location evidence="1">Membrane</location>
        <topology evidence="1">Multi-pass membrane protein</topology>
    </subcellularLocation>
</comment>
<gene>
    <name evidence="10" type="ORF">JX265_011262</name>
</gene>
<dbReference type="Proteomes" id="UP000829685">
    <property type="component" value="Unassembled WGS sequence"/>
</dbReference>
<feature type="transmembrane region" description="Helical" evidence="8">
    <location>
        <begin position="206"/>
        <end position="227"/>
    </location>
</feature>
<keyword evidence="3" id="KW-0813">Transport</keyword>
<evidence type="ECO:0000313" key="11">
    <source>
        <dbReference type="Proteomes" id="UP000829685"/>
    </source>
</evidence>
<feature type="transmembrane region" description="Helical" evidence="8">
    <location>
        <begin position="119"/>
        <end position="137"/>
    </location>
</feature>
<feature type="region of interest" description="Disordered" evidence="7">
    <location>
        <begin position="1"/>
        <end position="32"/>
    </location>
</feature>
<evidence type="ECO:0000256" key="5">
    <source>
        <dbReference type="ARBA" id="ARBA00022989"/>
    </source>
</evidence>
<dbReference type="InterPro" id="IPR005828">
    <property type="entry name" value="MFS_sugar_transport-like"/>
</dbReference>
<feature type="transmembrane region" description="Helical" evidence="8">
    <location>
        <begin position="487"/>
        <end position="510"/>
    </location>
</feature>
<reference evidence="10" key="1">
    <citation type="submission" date="2021-03" db="EMBL/GenBank/DDBJ databases">
        <title>Revisited historic fungal species revealed as producer of novel bioactive compounds through whole genome sequencing and comparative genomics.</title>
        <authorList>
            <person name="Vignolle G.A."/>
            <person name="Hochenegger N."/>
            <person name="Mach R.L."/>
            <person name="Mach-Aigner A.R."/>
            <person name="Javad Rahimi M."/>
            <person name="Salim K.A."/>
            <person name="Chan C.M."/>
            <person name="Lim L.B.L."/>
            <person name="Cai F."/>
            <person name="Druzhinina I.S."/>
            <person name="U'Ren J.M."/>
            <person name="Derntl C."/>
        </authorList>
    </citation>
    <scope>NUCLEOTIDE SEQUENCE</scope>
    <source>
        <strain evidence="10">TUCIM 5799</strain>
    </source>
</reference>
<dbReference type="InterPro" id="IPR005829">
    <property type="entry name" value="Sugar_transporter_CS"/>
</dbReference>
<feature type="transmembrane region" description="Helical" evidence="8">
    <location>
        <begin position="272"/>
        <end position="294"/>
    </location>
</feature>
<keyword evidence="6 8" id="KW-0472">Membrane</keyword>
<evidence type="ECO:0000256" key="7">
    <source>
        <dbReference type="SAM" id="MobiDB-lite"/>
    </source>
</evidence>
<keyword evidence="4 8" id="KW-0812">Transmembrane</keyword>
<dbReference type="PROSITE" id="PS50850">
    <property type="entry name" value="MFS"/>
    <property type="match status" value="1"/>
</dbReference>
<dbReference type="PANTHER" id="PTHR48020">
    <property type="entry name" value="PROTON MYO-INOSITOL COTRANSPORTER"/>
    <property type="match status" value="1"/>
</dbReference>
<comment type="similarity">
    <text evidence="2">Belongs to the major facilitator superfamily. Sugar transporter (TC 2.A.1.1) family.</text>
</comment>
<dbReference type="Gene3D" id="1.20.1250.20">
    <property type="entry name" value="MFS general substrate transporter like domains"/>
    <property type="match status" value="2"/>
</dbReference>
<dbReference type="OrthoDB" id="6339427at2759"/>
<protein>
    <recommendedName>
        <fullName evidence="9">Major facilitator superfamily (MFS) profile domain-containing protein</fullName>
    </recommendedName>
</protein>
<feature type="transmembrane region" description="Helical" evidence="8">
    <location>
        <begin position="306"/>
        <end position="325"/>
    </location>
</feature>
<evidence type="ECO:0000313" key="10">
    <source>
        <dbReference type="EMBL" id="KAI1857527.1"/>
    </source>
</evidence>
<sequence length="635" mass="70925">MNGAEMDTLHHQQNSKHNRSRQRRAKTIDATVPRPLSKLSDDALKHDAAKLSSILELNREDCRQLERAAFLARDAWVWDRIAHDDPEFVRRKMPGGVSLSEREKTALREEQDKLYSEKGIFMVTIAVVCAAFLQGFVQSSINGSSLYAARLGIREEDKSTSDVQGSKVDPQWKLGATNSMPFFSAALLGCWLSIPINDRLGRRGAMMCSAVLVGITSLLAGLIPVMMPDDVEGRWQVLLGVRIVNGIGMGIKAVSTPILASETAIRFWRGSFVLAWQLWVACGIMVGFVFNLIFTRCRDDTQTVALILGAPVVPAAVLFFALWSCPESPRYYLRQEKSNPKRAFGELLRLRSKCELLAFKDMYLLHKSIEEEYMFLRSVGTGTETPPSFLSKFRQLFTVRRLRNALSSSSTVALAQQLCGINVSAFYSGTLFISLLNNNRKPGENPNNPNEINSQRDTIHAMALSLGFGPIPFTLASESFPLSHREIGCAFAIAVNLLFAGLLSILFPVINNDLKPYGMLALFCGLTFVALVMVYLLVEETKELSLEQLHEVFDSDKKQFAKVNARRAWWWIRRFTWPDPHHPKPPVYQRELDVAMSWPPEEVVAEPDHDLDLGGRPSSPGQSSIGTLPSDHPGN</sequence>